<dbReference type="RefSeq" id="WP_073717127.1">
    <property type="nucleotide sequence ID" value="NZ_MQVR01000063.1"/>
</dbReference>
<keyword evidence="2" id="KW-1185">Reference proteome</keyword>
<gene>
    <name evidence="1" type="ORF">BSZ39_09645</name>
</gene>
<accession>A0A1Q5Q0W9</accession>
<dbReference type="Proteomes" id="UP000185628">
    <property type="component" value="Unassembled WGS sequence"/>
</dbReference>
<dbReference type="EMBL" id="MQVR01000063">
    <property type="protein sequence ID" value="OKL53406.1"/>
    <property type="molecule type" value="Genomic_DNA"/>
</dbReference>
<protein>
    <submittedName>
        <fullName evidence="1">Uncharacterized protein</fullName>
    </submittedName>
</protein>
<comment type="caution">
    <text evidence="1">The sequence shown here is derived from an EMBL/GenBank/DDBJ whole genome shotgun (WGS) entry which is preliminary data.</text>
</comment>
<reference evidence="2" key="1">
    <citation type="submission" date="2016-12" db="EMBL/GenBank/DDBJ databases">
        <authorList>
            <person name="Meng X."/>
        </authorList>
    </citation>
    <scope>NUCLEOTIDE SEQUENCE [LARGE SCALE GENOMIC DNA]</scope>
    <source>
        <strain evidence="2">DSM 19116</strain>
    </source>
</reference>
<evidence type="ECO:0000313" key="2">
    <source>
        <dbReference type="Proteomes" id="UP000185628"/>
    </source>
</evidence>
<name>A0A1Q5Q0W9_9ACTO</name>
<proteinExistence type="predicted"/>
<sequence>MVVQLLGVDAALLTATTQADTRGGATDDCSLVLATGKERQDLAALRPASSGGAKCWRAHATDSHVTWTLSTLSEGISWDFFAYDRTAEQVSTLARYDFGQPAETELPDGGSLPIVLDGTAYLARPTEANNYPSERQIVAVPLSGGEAETIARGSDVFDFGDALGVLAGEGPIEGQPQATFAAQRAGEDASRPVPVVFGNLGKDTLASSPVVVGNTLAFVAGPAGYVLERASGTLYRLPEDDLSGGAFLAPDGAIGFKTSDLRSDRQHVGRIATGTWAD</sequence>
<dbReference type="AlphaFoldDB" id="A0A1Q5Q0W9"/>
<evidence type="ECO:0000313" key="1">
    <source>
        <dbReference type="EMBL" id="OKL53406.1"/>
    </source>
</evidence>
<organism evidence="1 2">
    <name type="scientific">Bowdeniella nasicola</name>
    <dbReference type="NCBI Taxonomy" id="208480"/>
    <lineage>
        <taxon>Bacteria</taxon>
        <taxon>Bacillati</taxon>
        <taxon>Actinomycetota</taxon>
        <taxon>Actinomycetes</taxon>
        <taxon>Actinomycetales</taxon>
        <taxon>Actinomycetaceae</taxon>
        <taxon>Bowdeniella</taxon>
    </lineage>
</organism>